<dbReference type="HOGENOM" id="CLU_1182906_0_0_2"/>
<evidence type="ECO:0008006" key="4">
    <source>
        <dbReference type="Google" id="ProtNLM"/>
    </source>
</evidence>
<dbReference type="GeneID" id="13796532"/>
<gene>
    <name evidence="1" type="ordered locus">Ngar_c03270</name>
    <name evidence="2" type="ordered locus">Ngar_c03560</name>
</gene>
<dbReference type="InterPro" id="IPR027417">
    <property type="entry name" value="P-loop_NTPase"/>
</dbReference>
<dbReference type="EMBL" id="CP002408">
    <property type="protein sequence ID" value="AFU57304.1"/>
    <property type="molecule type" value="Genomic_DNA"/>
</dbReference>
<keyword evidence="3" id="KW-1185">Reference proteome</keyword>
<sequence>MTYRINFCQGELSEHVAIIGDGKVGKTSFARDHLLRKLPGTFKKWCYDYNHNGFIGIGPPVRSLDALIDANMQYLPQEKSKEELNGFLEVALRLGNRVVAIDEFHAQQNSKSIPKPTQVFLKTFRHVSGSWIVIAQSPLELHDDVYHNADHIFAFFMKPTSRHTAWYYEKFGQPMTFKLMELHYEAVQLKAKRPYIYTGASSIEAVIYSHKGKFVQRFDAKGKPIIVQLKGAKA</sequence>
<protein>
    <recommendedName>
        <fullName evidence="4">Zona occludens toxin N-terminal domain-containing protein</fullName>
    </recommendedName>
</protein>
<evidence type="ECO:0000313" key="1">
    <source>
        <dbReference type="EMBL" id="AFU57275.1"/>
    </source>
</evidence>
<evidence type="ECO:0000313" key="2">
    <source>
        <dbReference type="EMBL" id="AFU57304.1"/>
    </source>
</evidence>
<evidence type="ECO:0000313" key="3">
    <source>
        <dbReference type="Proteomes" id="UP000008037"/>
    </source>
</evidence>
<organism evidence="2 3">
    <name type="scientific">Nitrososphaera gargensis (strain Ga9.2)</name>
    <dbReference type="NCBI Taxonomy" id="1237085"/>
    <lineage>
        <taxon>Archaea</taxon>
        <taxon>Nitrososphaerota</taxon>
        <taxon>Nitrososphaeria</taxon>
        <taxon>Nitrososphaerales</taxon>
        <taxon>Nitrososphaeraceae</taxon>
        <taxon>Nitrososphaera</taxon>
    </lineage>
</organism>
<dbReference type="EMBL" id="CP002408">
    <property type="protein sequence ID" value="AFU57275.1"/>
    <property type="molecule type" value="Genomic_DNA"/>
</dbReference>
<dbReference type="BioCyc" id="CNIT1237085:G1324-327-MONOMER"/>
<dbReference type="KEGG" id="nga:Ngar_c03270"/>
<proteinExistence type="predicted"/>
<dbReference type="Gene3D" id="3.40.50.300">
    <property type="entry name" value="P-loop containing nucleotide triphosphate hydrolases"/>
    <property type="match status" value="1"/>
</dbReference>
<dbReference type="SUPFAM" id="SSF52540">
    <property type="entry name" value="P-loop containing nucleoside triphosphate hydrolases"/>
    <property type="match status" value="1"/>
</dbReference>
<dbReference type="Proteomes" id="UP000008037">
    <property type="component" value="Chromosome"/>
</dbReference>
<dbReference type="InParanoid" id="K0ILS9"/>
<dbReference type="RefSeq" id="WP_015017847.1">
    <property type="nucleotide sequence ID" value="NC_018719.1"/>
</dbReference>
<name>K0ILS9_NITGG</name>
<dbReference type="STRING" id="1237085.Ngar_c03270"/>
<accession>K0ILS9</accession>
<dbReference type="KEGG" id="nga:Ngar_c03560"/>
<dbReference type="AlphaFoldDB" id="K0ILS9"/>
<reference evidence="2 3" key="1">
    <citation type="journal article" date="2012" name="Environ. Microbiol.">
        <title>The genome of the ammonia-oxidizing Candidatus Nitrososphaera gargensis: insights into metabolic versatility and environmental adaptations.</title>
        <authorList>
            <person name="Spang A."/>
            <person name="Poehlein A."/>
            <person name="Offre P."/>
            <person name="Zumbragel S."/>
            <person name="Haider S."/>
            <person name="Rychlik N."/>
            <person name="Nowka B."/>
            <person name="Schmeisser C."/>
            <person name="Lebedeva E.V."/>
            <person name="Rattei T."/>
            <person name="Bohm C."/>
            <person name="Schmid M."/>
            <person name="Galushko A."/>
            <person name="Hatzenpichler R."/>
            <person name="Weinmaier T."/>
            <person name="Daniel R."/>
            <person name="Schleper C."/>
            <person name="Spieck E."/>
            <person name="Streit W."/>
            <person name="Wagner M."/>
        </authorList>
    </citation>
    <scope>NUCLEOTIDE SEQUENCE [LARGE SCALE GENOMIC DNA]</scope>
    <source>
        <strain evidence="2">Enrichment culture Ga9.2</strain>
        <strain evidence="3">Ga9.2</strain>
    </source>
</reference>